<dbReference type="InterPro" id="IPR036390">
    <property type="entry name" value="WH_DNA-bd_sf"/>
</dbReference>
<evidence type="ECO:0000313" key="7">
    <source>
        <dbReference type="Proteomes" id="UP000054851"/>
    </source>
</evidence>
<keyword evidence="4" id="KW-0804">Transcription</keyword>
<dbReference type="GO" id="GO:0003700">
    <property type="term" value="F:DNA-binding transcription factor activity"/>
    <property type="evidence" value="ECO:0007669"/>
    <property type="project" value="InterPro"/>
</dbReference>
<keyword evidence="7" id="KW-1185">Reference proteome</keyword>
<organism evidence="6 7">
    <name type="scientific">Caballeronia hypogeia</name>
    <dbReference type="NCBI Taxonomy" id="1777140"/>
    <lineage>
        <taxon>Bacteria</taxon>
        <taxon>Pseudomonadati</taxon>
        <taxon>Pseudomonadota</taxon>
        <taxon>Betaproteobacteria</taxon>
        <taxon>Burkholderiales</taxon>
        <taxon>Burkholderiaceae</taxon>
        <taxon>Caballeronia</taxon>
    </lineage>
</organism>
<name>A0A157ZEF0_9BURK</name>
<sequence>MSNIRFLRTFIAVARHGSFAAAAEKVALTQAAVSMQMQSLEDDLKRPLFDRVGRTNRLTNIGKQVLPQAERIVALYDSMRLTGLDDEIAGSVAIGAVDSAMGALASVVTELKGQYPRLDVRLFTGKALALAPQVEAGEIDAAVIVEMSGKTPASLNWTPLYSEPLVAIGSPSSVSANVAEMLASRPFLRFDRAQRTGALIERALKHNRLAVNEFLELNSLEVIVELVRQGAGVSVVPLLEYGSWASDPALRVMPLAKNTPRRVVGMLERKIHDRHAVMSVVQERIRMRSHGAIAPRES</sequence>
<reference evidence="6" key="1">
    <citation type="submission" date="2016-01" db="EMBL/GenBank/DDBJ databases">
        <authorList>
            <person name="Peeters C."/>
        </authorList>
    </citation>
    <scope>NUCLEOTIDE SEQUENCE</scope>
    <source>
        <strain evidence="6">LMG 29322</strain>
    </source>
</reference>
<dbReference type="GO" id="GO:0005829">
    <property type="term" value="C:cytosol"/>
    <property type="evidence" value="ECO:0007669"/>
    <property type="project" value="TreeGrafter"/>
</dbReference>
<proteinExistence type="inferred from homology"/>
<evidence type="ECO:0000256" key="3">
    <source>
        <dbReference type="ARBA" id="ARBA00023125"/>
    </source>
</evidence>
<dbReference type="InterPro" id="IPR036388">
    <property type="entry name" value="WH-like_DNA-bd_sf"/>
</dbReference>
<dbReference type="PANTHER" id="PTHR30419">
    <property type="entry name" value="HTH-TYPE TRANSCRIPTIONAL REGULATOR YBHD"/>
    <property type="match status" value="1"/>
</dbReference>
<evidence type="ECO:0000313" key="6">
    <source>
        <dbReference type="EMBL" id="SAK43868.1"/>
    </source>
</evidence>
<dbReference type="PRINTS" id="PR00039">
    <property type="entry name" value="HTHLYSR"/>
</dbReference>
<dbReference type="InterPro" id="IPR000847">
    <property type="entry name" value="LysR_HTH_N"/>
</dbReference>
<evidence type="ECO:0000256" key="2">
    <source>
        <dbReference type="ARBA" id="ARBA00023015"/>
    </source>
</evidence>
<dbReference type="STRING" id="1777140.AWB79_00738"/>
<dbReference type="PROSITE" id="PS50931">
    <property type="entry name" value="HTH_LYSR"/>
    <property type="match status" value="1"/>
</dbReference>
<dbReference type="AlphaFoldDB" id="A0A157ZEF0"/>
<dbReference type="InterPro" id="IPR050950">
    <property type="entry name" value="HTH-type_LysR_regulators"/>
</dbReference>
<comment type="similarity">
    <text evidence="1">Belongs to the LysR transcriptional regulatory family.</text>
</comment>
<dbReference type="GO" id="GO:0003677">
    <property type="term" value="F:DNA binding"/>
    <property type="evidence" value="ECO:0007669"/>
    <property type="project" value="UniProtKB-KW"/>
</dbReference>
<accession>A0A157ZEF0</accession>
<evidence type="ECO:0000256" key="1">
    <source>
        <dbReference type="ARBA" id="ARBA00009437"/>
    </source>
</evidence>
<dbReference type="Gene3D" id="3.40.190.10">
    <property type="entry name" value="Periplasmic binding protein-like II"/>
    <property type="match status" value="2"/>
</dbReference>
<dbReference type="SUPFAM" id="SSF46785">
    <property type="entry name" value="Winged helix' DNA-binding domain"/>
    <property type="match status" value="1"/>
</dbReference>
<evidence type="ECO:0000259" key="5">
    <source>
        <dbReference type="PROSITE" id="PS50931"/>
    </source>
</evidence>
<dbReference type="Pfam" id="PF00126">
    <property type="entry name" value="HTH_1"/>
    <property type="match status" value="1"/>
</dbReference>
<dbReference type="SUPFAM" id="SSF53850">
    <property type="entry name" value="Periplasmic binding protein-like II"/>
    <property type="match status" value="1"/>
</dbReference>
<gene>
    <name evidence="6" type="ORF">AWB79_00738</name>
</gene>
<dbReference type="OrthoDB" id="8707631at2"/>
<evidence type="ECO:0000256" key="4">
    <source>
        <dbReference type="ARBA" id="ARBA00023163"/>
    </source>
</evidence>
<protein>
    <submittedName>
        <fullName evidence="6">LysR family transcriptional regulator</fullName>
    </submittedName>
</protein>
<dbReference type="Gene3D" id="1.10.10.10">
    <property type="entry name" value="Winged helix-like DNA-binding domain superfamily/Winged helix DNA-binding domain"/>
    <property type="match status" value="1"/>
</dbReference>
<dbReference type="Proteomes" id="UP000054851">
    <property type="component" value="Unassembled WGS sequence"/>
</dbReference>
<dbReference type="RefSeq" id="WP_061166037.1">
    <property type="nucleotide sequence ID" value="NZ_FCOA02000002.1"/>
</dbReference>
<comment type="caution">
    <text evidence="6">The sequence shown here is derived from an EMBL/GenBank/DDBJ whole genome shotgun (WGS) entry which is preliminary data.</text>
</comment>
<dbReference type="FunFam" id="1.10.10.10:FF:000001">
    <property type="entry name" value="LysR family transcriptional regulator"/>
    <property type="match status" value="1"/>
</dbReference>
<dbReference type="EMBL" id="FCOA02000002">
    <property type="protein sequence ID" value="SAK43868.1"/>
    <property type="molecule type" value="Genomic_DNA"/>
</dbReference>
<feature type="domain" description="HTH lysR-type" evidence="5">
    <location>
        <begin position="1"/>
        <end position="59"/>
    </location>
</feature>
<keyword evidence="3" id="KW-0238">DNA-binding</keyword>
<dbReference type="InterPro" id="IPR005119">
    <property type="entry name" value="LysR_subst-bd"/>
</dbReference>
<dbReference type="Pfam" id="PF03466">
    <property type="entry name" value="LysR_substrate"/>
    <property type="match status" value="1"/>
</dbReference>
<keyword evidence="2" id="KW-0805">Transcription regulation</keyword>